<proteinExistence type="predicted"/>
<accession>A0A939JC82</accession>
<keyword evidence="2" id="KW-1185">Reference proteome</keyword>
<dbReference type="Proteomes" id="UP000664144">
    <property type="component" value="Unassembled WGS sequence"/>
</dbReference>
<evidence type="ECO:0000313" key="1">
    <source>
        <dbReference type="EMBL" id="MBO0358090.1"/>
    </source>
</evidence>
<dbReference type="RefSeq" id="WP_206984015.1">
    <property type="nucleotide sequence ID" value="NZ_JAFLQZ010000004.1"/>
</dbReference>
<sequence>MLLVRVLTPEAAMLRLHFHQHSEDAPLAAPTVKAGTKAVLSPKHQHCHIEQLYDSPFQPAVPLSLEPPVQLLAYAVYRPQAPVCRAFHLLDGASLRGPPAHRA</sequence>
<dbReference type="EMBL" id="JAFLQZ010000004">
    <property type="protein sequence ID" value="MBO0358090.1"/>
    <property type="molecule type" value="Genomic_DNA"/>
</dbReference>
<comment type="caution">
    <text evidence="1">The sequence shown here is derived from an EMBL/GenBank/DDBJ whole genome shotgun (WGS) entry which is preliminary data.</text>
</comment>
<evidence type="ECO:0000313" key="2">
    <source>
        <dbReference type="Proteomes" id="UP000664144"/>
    </source>
</evidence>
<dbReference type="AlphaFoldDB" id="A0A939JC82"/>
<gene>
    <name evidence="1" type="ORF">J0X19_09060</name>
</gene>
<name>A0A939JC82_9BACT</name>
<organism evidence="1 2">
    <name type="scientific">Hymenobacter telluris</name>
    <dbReference type="NCBI Taxonomy" id="2816474"/>
    <lineage>
        <taxon>Bacteria</taxon>
        <taxon>Pseudomonadati</taxon>
        <taxon>Bacteroidota</taxon>
        <taxon>Cytophagia</taxon>
        <taxon>Cytophagales</taxon>
        <taxon>Hymenobacteraceae</taxon>
        <taxon>Hymenobacter</taxon>
    </lineage>
</organism>
<protein>
    <submittedName>
        <fullName evidence="1">Uncharacterized protein</fullName>
    </submittedName>
</protein>
<reference evidence="1" key="1">
    <citation type="submission" date="2021-03" db="EMBL/GenBank/DDBJ databases">
        <authorList>
            <person name="Kim M.K."/>
        </authorList>
    </citation>
    <scope>NUCLEOTIDE SEQUENCE</scope>
    <source>
        <strain evidence="1">BT186</strain>
    </source>
</reference>